<keyword evidence="3" id="KW-1185">Reference proteome</keyword>
<comment type="caution">
    <text evidence="2">The sequence shown here is derived from an EMBL/GenBank/DDBJ whole genome shotgun (WGS) entry which is preliminary data.</text>
</comment>
<accession>A0A9Q1QE91</accession>
<dbReference type="PANTHER" id="PTHR33127:SF69">
    <property type="entry name" value="OS09G0340800 PROTEIN"/>
    <property type="match status" value="1"/>
</dbReference>
<evidence type="ECO:0000259" key="1">
    <source>
        <dbReference type="Pfam" id="PF03478"/>
    </source>
</evidence>
<reference evidence="2" key="1">
    <citation type="submission" date="2022-04" db="EMBL/GenBank/DDBJ databases">
        <title>Carnegiea gigantea Genome sequencing and assembly v2.</title>
        <authorList>
            <person name="Copetti D."/>
            <person name="Sanderson M.J."/>
            <person name="Burquez A."/>
            <person name="Wojciechowski M.F."/>
        </authorList>
    </citation>
    <scope>NUCLEOTIDE SEQUENCE</scope>
    <source>
        <strain evidence="2">SGP5-SGP5p</strain>
        <tissue evidence="2">Aerial part</tissue>
    </source>
</reference>
<dbReference type="OrthoDB" id="1863935at2759"/>
<dbReference type="Pfam" id="PF03478">
    <property type="entry name" value="Beta-prop_KIB1-4"/>
    <property type="match status" value="2"/>
</dbReference>
<dbReference type="PANTHER" id="PTHR33127">
    <property type="entry name" value="TRANSMEMBRANE PROTEIN"/>
    <property type="match status" value="1"/>
</dbReference>
<dbReference type="InterPro" id="IPR005174">
    <property type="entry name" value="KIB1-4_b-propeller"/>
</dbReference>
<name>A0A9Q1QE91_9CARY</name>
<protein>
    <recommendedName>
        <fullName evidence="1">KIB1-4 beta-propeller domain-containing protein</fullName>
    </recommendedName>
</protein>
<sequence>MPPPLNSGPWLVFSHAGNSKSMKTLTFCTTTQTTNSTLSASLNYIENCYSCVAMEFDTSICSSILACPPEHKEGCFILSFGQALAAFCPLRGDPWAVQRTVIKAIACNGVLYGSVIDLSFYDNIVVIEINGRDGSNMSLTLRPLGRLDVPGGLSGLVESCGEVYAIHLWLDLNCRRVLEGQVWRFDLDRMSWVEVKTLKDCVFFSCNKYCISCPCATLELDSGGLYFFLPRNKTLYFYGVEDATVTAMLPYPKLKTPWLRPFWVLPCYPRLVPRFCHSSCTFLISFNKTFIDNPGRLGLYDYLSFCSSCNKFRAVAPPIQWRRNPSLKLQSHNSSSPPLLKHLNNYRGDDDNVEPLLLSRLETQYPMRYPGAVIIFSRKGWILTYDGKDTLQFLNPFTRVSGSYLPYENMGFLLGRGFSTTPTFWDCVTVGIGSTDHSVYICYFRFGDSTWNVCRFNQNERDFSFEPSYSPAEEGRWRAFNKPVPATSSSFYSSYIAECDGQLVVVVIGNMGKWLKVFQWIPEIQGWDKVESSGDQTLFVGPYSCFSTKATRLEMGNGVYVSRFYGSMVFYCMESRKWHYVEMRVH</sequence>
<feature type="domain" description="KIB1-4 beta-propeller" evidence="1">
    <location>
        <begin position="364"/>
        <end position="562"/>
    </location>
</feature>
<dbReference type="EMBL" id="JAKOGI010000300">
    <property type="protein sequence ID" value="KAJ8437460.1"/>
    <property type="molecule type" value="Genomic_DNA"/>
</dbReference>
<proteinExistence type="predicted"/>
<gene>
    <name evidence="2" type="ORF">Cgig2_031981</name>
</gene>
<evidence type="ECO:0000313" key="2">
    <source>
        <dbReference type="EMBL" id="KAJ8437460.1"/>
    </source>
</evidence>
<feature type="domain" description="KIB1-4 beta-propeller" evidence="1">
    <location>
        <begin position="7"/>
        <end position="215"/>
    </location>
</feature>
<dbReference type="Proteomes" id="UP001153076">
    <property type="component" value="Unassembled WGS sequence"/>
</dbReference>
<dbReference type="AlphaFoldDB" id="A0A9Q1QE91"/>
<evidence type="ECO:0000313" key="3">
    <source>
        <dbReference type="Proteomes" id="UP001153076"/>
    </source>
</evidence>
<organism evidence="2 3">
    <name type="scientific">Carnegiea gigantea</name>
    <dbReference type="NCBI Taxonomy" id="171969"/>
    <lineage>
        <taxon>Eukaryota</taxon>
        <taxon>Viridiplantae</taxon>
        <taxon>Streptophyta</taxon>
        <taxon>Embryophyta</taxon>
        <taxon>Tracheophyta</taxon>
        <taxon>Spermatophyta</taxon>
        <taxon>Magnoliopsida</taxon>
        <taxon>eudicotyledons</taxon>
        <taxon>Gunneridae</taxon>
        <taxon>Pentapetalae</taxon>
        <taxon>Caryophyllales</taxon>
        <taxon>Cactineae</taxon>
        <taxon>Cactaceae</taxon>
        <taxon>Cactoideae</taxon>
        <taxon>Echinocereeae</taxon>
        <taxon>Carnegiea</taxon>
    </lineage>
</organism>